<sequence>MPANEIDQGAKPSGFKSYRRIFRYADRKAWLLYSISFLAAIIGGSALPLMDLIFGKFVTTFNNFANGSISSESYIQEVSKYSLYLVYLFLAKFFLVYIHTLAASVAAIRTTKALRLEFMQSLLRQDTSYFDSNKDGSPSVKVTMNGNIITNGISEKLSVFIQSCATFVAAFAVAFGVQWKLTLITICIVPAILIITGVCMSIEVKSEDKLMAILSRSSLVAEETFSSISTVHAFWLQPLMAQRYEEFLAELESVGRKKSPNYGALFSTEFFCVYSGYGLAFWQGIKMFARGDIQESGDVVTVIFAVVVAATSLTHIAPQIITITKAAAAAEELFRIIDKESAIDSLSTSGLAPEECVGEIKLEGLEFAYPSRPDTKVLDGVDLNVPAGKTTALVGASGSGKSTIIGLLERWYDHTAGSILLDGIKIQELNIAWLRTQIRLVQQEPVLFSGTIFDNVAFGLVGTQHEDAPYEQKLALVKEACKEAYADVFIDHLPKKYDTQVGERARMLSGGQKQRIAIARSIISHPSVLLLDEATSALDPKAERIVQSALDNISIGRTTIIIAHKLSTVQKADNIAVMSAGKIIEQGTHHGLMANDGAYARLVRTQVLEQKSRGMTENDLATDIDEQDDWDEGKYNLDEKETRKERDDEKQITYLTTHHARSIASDTLEPNFNAQAKETMGYHLIQCLWLLIKEQRNLWGSYSIFAFACILGVAGATFPTQAVILARTLEVFQLRGSEAVRRGNFWALMFFAVALANFVIYFFVGWVANIIIQVSFPFLYSKVGALGLTTETTLTLQEVSRRYRRELFRNTLKQDISFFNLEHNATGSICARLLIHASNLNELLGINSGLILINVVTIISVSILGIAYGWKLGLVCVFAALPLLLLSGYFRIHLESKLEEDTSTRFASSAAIATEAVLAIRTVSSLTLEKRILQIYQERLDVVAHQSVKALTFTMFWYALTQSITFLAMALGFWYGGKLVSTHEYTNEQFFVVFTAVVVGGENAAALFQYTTGITKATSSTNYIFWLRQRVPAIDNDFSNEPPANDSFENNETVAIDCQTVNFAYPSRGGSKNVISDINIRIPPGKFVAFVGPSGCGKSTMINLLCRFYDPTTGFITFNNQAIHEIDLHGHRRRLALVQQEPILFQGSIRENIAMGLIDSSEVTDAQIEQACKDANIYEFVLSLPDGLGSEVGIRGSKLSGGQRQRIAIARALVRDPKVLLLDEATSALDTESEKMVQDAINEAAKGGKRSIVAVAHRLSTIQSADTIYVFQAGRIAEAGAHIELLGKKGDYYEMCQGQALDTALG</sequence>
<dbReference type="Proteomes" id="UP000008383">
    <property type="component" value="Unassembled WGS sequence"/>
</dbReference>
<evidence type="ECO:0000256" key="2">
    <source>
        <dbReference type="ARBA" id="ARBA00007577"/>
    </source>
</evidence>
<evidence type="ECO:0000313" key="15">
    <source>
        <dbReference type="EMBL" id="EFE42318.1"/>
    </source>
</evidence>
<dbReference type="PANTHER" id="PTHR43394:SF11">
    <property type="entry name" value="ATP-BINDING CASSETTE TRANSPORTER"/>
    <property type="match status" value="1"/>
</dbReference>
<dbReference type="Gene3D" id="3.40.50.300">
    <property type="entry name" value="P-loop containing nucleotide triphosphate hydrolases"/>
    <property type="match status" value="2"/>
</dbReference>
<keyword evidence="5 12" id="KW-0812">Transmembrane</keyword>
<evidence type="ECO:0000256" key="11">
    <source>
        <dbReference type="ARBA" id="ARBA00023180"/>
    </source>
</evidence>
<organism evidence="15 16">
    <name type="scientific">Trichophyton verrucosum (strain HKI 0517)</name>
    <dbReference type="NCBI Taxonomy" id="663202"/>
    <lineage>
        <taxon>Eukaryota</taxon>
        <taxon>Fungi</taxon>
        <taxon>Dikarya</taxon>
        <taxon>Ascomycota</taxon>
        <taxon>Pezizomycotina</taxon>
        <taxon>Eurotiomycetes</taxon>
        <taxon>Eurotiomycetidae</taxon>
        <taxon>Onygenales</taxon>
        <taxon>Arthrodermataceae</taxon>
        <taxon>Trichophyton</taxon>
    </lineage>
</organism>
<evidence type="ECO:0000313" key="16">
    <source>
        <dbReference type="Proteomes" id="UP000008383"/>
    </source>
</evidence>
<feature type="transmembrane region" description="Helical" evidence="12">
    <location>
        <begin position="745"/>
        <end position="772"/>
    </location>
</feature>
<dbReference type="PROSITE" id="PS00211">
    <property type="entry name" value="ABC_TRANSPORTER_1"/>
    <property type="match status" value="2"/>
</dbReference>
<evidence type="ECO:0000256" key="3">
    <source>
        <dbReference type="ARBA" id="ARBA00022448"/>
    </source>
</evidence>
<dbReference type="GO" id="GO:0005886">
    <property type="term" value="C:plasma membrane"/>
    <property type="evidence" value="ECO:0007669"/>
    <property type="project" value="UniProtKB-SubCell"/>
</dbReference>
<keyword evidence="11" id="KW-0325">Glycoprotein</keyword>
<proteinExistence type="inferred from homology"/>
<keyword evidence="4" id="KW-1003">Cell membrane</keyword>
<dbReference type="InterPro" id="IPR036640">
    <property type="entry name" value="ABC1_TM_sf"/>
</dbReference>
<dbReference type="EMBL" id="ACYE01000150">
    <property type="protein sequence ID" value="EFE42318.1"/>
    <property type="molecule type" value="Genomic_DNA"/>
</dbReference>
<evidence type="ECO:0000256" key="12">
    <source>
        <dbReference type="SAM" id="Phobius"/>
    </source>
</evidence>
<dbReference type="FunFam" id="3.40.50.300:FF:000913">
    <property type="entry name" value="ABC multidrug transporter SitT"/>
    <property type="match status" value="1"/>
</dbReference>
<keyword evidence="16" id="KW-1185">Reference proteome</keyword>
<keyword evidence="7" id="KW-0547">Nucleotide-binding</keyword>
<dbReference type="SMART" id="SM00382">
    <property type="entry name" value="AAA"/>
    <property type="match status" value="2"/>
</dbReference>
<dbReference type="GO" id="GO:0005524">
    <property type="term" value="F:ATP binding"/>
    <property type="evidence" value="ECO:0007669"/>
    <property type="project" value="UniProtKB-KW"/>
</dbReference>
<feature type="domain" description="ABC transmembrane type-1" evidence="14">
    <location>
        <begin position="35"/>
        <end position="325"/>
    </location>
</feature>
<feature type="transmembrane region" description="Helical" evidence="12">
    <location>
        <begin position="84"/>
        <end position="108"/>
    </location>
</feature>
<dbReference type="GeneID" id="9576962"/>
<evidence type="ECO:0000256" key="4">
    <source>
        <dbReference type="ARBA" id="ARBA00022475"/>
    </source>
</evidence>
<dbReference type="RefSeq" id="XP_003022936.1">
    <property type="nucleotide sequence ID" value="XM_003022890.1"/>
</dbReference>
<keyword evidence="10 12" id="KW-0472">Membrane</keyword>
<dbReference type="GO" id="GO:0015421">
    <property type="term" value="F:ABC-type oligopeptide transporter activity"/>
    <property type="evidence" value="ECO:0007669"/>
    <property type="project" value="TreeGrafter"/>
</dbReference>
<dbReference type="GO" id="GO:0016887">
    <property type="term" value="F:ATP hydrolysis activity"/>
    <property type="evidence" value="ECO:0007669"/>
    <property type="project" value="InterPro"/>
</dbReference>
<dbReference type="GO" id="GO:0005743">
    <property type="term" value="C:mitochondrial inner membrane"/>
    <property type="evidence" value="ECO:0007669"/>
    <property type="project" value="TreeGrafter"/>
</dbReference>
<reference evidence="16" key="1">
    <citation type="journal article" date="2011" name="Genome Biol.">
        <title>Comparative and functional genomics provide insights into the pathogenicity of dermatophytic fungi.</title>
        <authorList>
            <person name="Burmester A."/>
            <person name="Shelest E."/>
            <person name="Gloeckner G."/>
            <person name="Heddergott C."/>
            <person name="Schindler S."/>
            <person name="Staib P."/>
            <person name="Heidel A."/>
            <person name="Felder M."/>
            <person name="Petzold A."/>
            <person name="Szafranski K."/>
            <person name="Feuermann M."/>
            <person name="Pedruzzi I."/>
            <person name="Priebe S."/>
            <person name="Groth M."/>
            <person name="Winkler R."/>
            <person name="Li W."/>
            <person name="Kniemeyer O."/>
            <person name="Schroeckh V."/>
            <person name="Hertweck C."/>
            <person name="Hube B."/>
            <person name="White T.C."/>
            <person name="Platzer M."/>
            <person name="Guthke R."/>
            <person name="Heitman J."/>
            <person name="Woestemeyer J."/>
            <person name="Zipfel P.F."/>
            <person name="Monod M."/>
            <person name="Brakhage A.A."/>
        </authorList>
    </citation>
    <scope>NUCLEOTIDE SEQUENCE [LARGE SCALE GENOMIC DNA]</scope>
    <source>
        <strain evidence="16">HKI 0517</strain>
    </source>
</reference>
<dbReference type="HOGENOM" id="CLU_000604_17_2_1"/>
<feature type="transmembrane region" description="Helical" evidence="12">
    <location>
        <begin position="157"/>
        <end position="177"/>
    </location>
</feature>
<dbReference type="FunFam" id="3.40.50.300:FF:001530">
    <property type="entry name" value="ABC multidrug transporter (Eurofung)"/>
    <property type="match status" value="1"/>
</dbReference>
<evidence type="ECO:0000256" key="1">
    <source>
        <dbReference type="ARBA" id="ARBA00004651"/>
    </source>
</evidence>
<feature type="transmembrane region" description="Helical" evidence="12">
    <location>
        <begin position="183"/>
        <end position="202"/>
    </location>
</feature>
<accession>D4D744</accession>
<feature type="domain" description="ABC transporter" evidence="13">
    <location>
        <begin position="1056"/>
        <end position="1298"/>
    </location>
</feature>
<feature type="domain" description="ABC transporter" evidence="13">
    <location>
        <begin position="360"/>
        <end position="605"/>
    </location>
</feature>
<evidence type="ECO:0000259" key="13">
    <source>
        <dbReference type="PROSITE" id="PS50893"/>
    </source>
</evidence>
<dbReference type="CDD" id="cd18578">
    <property type="entry name" value="ABC_6TM_Pgp_ABCB1_D2_like"/>
    <property type="match status" value="1"/>
</dbReference>
<gene>
    <name evidence="15" type="ORF">TRV_02923</name>
</gene>
<evidence type="ECO:0000256" key="5">
    <source>
        <dbReference type="ARBA" id="ARBA00022692"/>
    </source>
</evidence>
<evidence type="ECO:0000256" key="7">
    <source>
        <dbReference type="ARBA" id="ARBA00022741"/>
    </source>
</evidence>
<evidence type="ECO:0000256" key="9">
    <source>
        <dbReference type="ARBA" id="ARBA00022989"/>
    </source>
</evidence>
<keyword evidence="3" id="KW-0813">Transport</keyword>
<feature type="domain" description="ABC transmembrane type-1" evidence="14">
    <location>
        <begin position="705"/>
        <end position="1016"/>
    </location>
</feature>
<protein>
    <submittedName>
        <fullName evidence="15">ABC multidrug transporter, putative</fullName>
    </submittedName>
</protein>
<dbReference type="KEGG" id="tve:TRV_02923"/>
<dbReference type="InterPro" id="IPR011527">
    <property type="entry name" value="ABC1_TM_dom"/>
</dbReference>
<dbReference type="SUPFAM" id="SSF52540">
    <property type="entry name" value="P-loop containing nucleoside triphosphate hydrolases"/>
    <property type="match status" value="2"/>
</dbReference>
<dbReference type="Pfam" id="PF00664">
    <property type="entry name" value="ABC_membrane"/>
    <property type="match status" value="2"/>
</dbReference>
<comment type="caution">
    <text evidence="15">The sequence shown here is derived from an EMBL/GenBank/DDBJ whole genome shotgun (WGS) entry which is preliminary data.</text>
</comment>
<dbReference type="CDD" id="cd03249">
    <property type="entry name" value="ABC_MTABC3_MDL1_MDL2"/>
    <property type="match status" value="1"/>
</dbReference>
<dbReference type="CDD" id="cd18577">
    <property type="entry name" value="ABC_6TM_Pgp_ABCB1_D1_like"/>
    <property type="match status" value="1"/>
</dbReference>
<comment type="subcellular location">
    <subcellularLocation>
        <location evidence="1">Cell membrane</location>
        <topology evidence="1">Multi-pass membrane protein</topology>
    </subcellularLocation>
</comment>
<evidence type="ECO:0000256" key="8">
    <source>
        <dbReference type="ARBA" id="ARBA00022840"/>
    </source>
</evidence>
<feature type="transmembrane region" description="Helical" evidence="12">
    <location>
        <begin position="702"/>
        <end position="725"/>
    </location>
</feature>
<evidence type="ECO:0000256" key="10">
    <source>
        <dbReference type="ARBA" id="ARBA00023136"/>
    </source>
</evidence>
<dbReference type="InterPro" id="IPR003593">
    <property type="entry name" value="AAA+_ATPase"/>
</dbReference>
<keyword evidence="6" id="KW-0677">Repeat</keyword>
<dbReference type="PROSITE" id="PS50929">
    <property type="entry name" value="ABC_TM1F"/>
    <property type="match status" value="2"/>
</dbReference>
<keyword evidence="8" id="KW-0067">ATP-binding</keyword>
<keyword evidence="9 12" id="KW-1133">Transmembrane helix</keyword>
<feature type="transmembrane region" description="Helical" evidence="12">
    <location>
        <begin position="843"/>
        <end position="866"/>
    </location>
</feature>
<evidence type="ECO:0000256" key="6">
    <source>
        <dbReference type="ARBA" id="ARBA00022737"/>
    </source>
</evidence>
<feature type="transmembrane region" description="Helical" evidence="12">
    <location>
        <begin position="29"/>
        <end position="50"/>
    </location>
</feature>
<dbReference type="SUPFAM" id="SSF90123">
    <property type="entry name" value="ABC transporter transmembrane region"/>
    <property type="match status" value="2"/>
</dbReference>
<dbReference type="Gene3D" id="1.20.1560.10">
    <property type="entry name" value="ABC transporter type 1, transmembrane domain"/>
    <property type="match status" value="2"/>
</dbReference>
<feature type="transmembrane region" description="Helical" evidence="12">
    <location>
        <begin position="955"/>
        <end position="977"/>
    </location>
</feature>
<feature type="transmembrane region" description="Helical" evidence="12">
    <location>
        <begin position="872"/>
        <end position="890"/>
    </location>
</feature>
<dbReference type="InterPro" id="IPR039421">
    <property type="entry name" value="Type_1_exporter"/>
</dbReference>
<dbReference type="PANTHER" id="PTHR43394">
    <property type="entry name" value="ATP-DEPENDENT PERMEASE MDL1, MITOCHONDRIAL"/>
    <property type="match status" value="1"/>
</dbReference>
<dbReference type="OrthoDB" id="6500128at2759"/>
<dbReference type="PROSITE" id="PS50893">
    <property type="entry name" value="ABC_TRANSPORTER_2"/>
    <property type="match status" value="2"/>
</dbReference>
<dbReference type="GO" id="GO:0090374">
    <property type="term" value="P:oligopeptide export from mitochondrion"/>
    <property type="evidence" value="ECO:0007669"/>
    <property type="project" value="TreeGrafter"/>
</dbReference>
<evidence type="ECO:0000259" key="14">
    <source>
        <dbReference type="PROSITE" id="PS50929"/>
    </source>
</evidence>
<dbReference type="FunFam" id="1.20.1560.10:FF:000057">
    <property type="entry name" value="ABC multidrug transporter SitT"/>
    <property type="match status" value="1"/>
</dbReference>
<dbReference type="InterPro" id="IPR027417">
    <property type="entry name" value="P-loop_NTPase"/>
</dbReference>
<dbReference type="Pfam" id="PF00005">
    <property type="entry name" value="ABC_tran"/>
    <property type="match status" value="2"/>
</dbReference>
<dbReference type="InterPro" id="IPR017871">
    <property type="entry name" value="ABC_transporter-like_CS"/>
</dbReference>
<comment type="similarity">
    <text evidence="2">Belongs to the ABC transporter superfamily. ABCB family. Multidrug resistance exporter (TC 3.A.1.201) subfamily.</text>
</comment>
<name>D4D744_TRIVH</name>
<dbReference type="InterPro" id="IPR003439">
    <property type="entry name" value="ABC_transporter-like_ATP-bd"/>
</dbReference>
<feature type="transmembrane region" description="Helical" evidence="12">
    <location>
        <begin position="989"/>
        <end position="1008"/>
    </location>
</feature>